<dbReference type="GO" id="GO:0005615">
    <property type="term" value="C:extracellular space"/>
    <property type="evidence" value="ECO:0007669"/>
    <property type="project" value="TreeGrafter"/>
</dbReference>
<organism evidence="13 14">
    <name type="scientific">Hyunsoonleella aquatilis</name>
    <dbReference type="NCBI Taxonomy" id="2762758"/>
    <lineage>
        <taxon>Bacteria</taxon>
        <taxon>Pseudomonadati</taxon>
        <taxon>Bacteroidota</taxon>
        <taxon>Flavobacteriia</taxon>
        <taxon>Flavobacteriales</taxon>
        <taxon>Flavobacteriaceae</taxon>
    </lineage>
</organism>
<evidence type="ECO:0000256" key="7">
    <source>
        <dbReference type="ARBA" id="ARBA00023049"/>
    </source>
</evidence>
<feature type="domain" description="Fibronectin type-III" evidence="11">
    <location>
        <begin position="816"/>
        <end position="903"/>
    </location>
</feature>
<evidence type="ECO:0000259" key="12">
    <source>
        <dbReference type="PROSITE" id="PS52035"/>
    </source>
</evidence>
<evidence type="ECO:0000259" key="11">
    <source>
        <dbReference type="PROSITE" id="PS50853"/>
    </source>
</evidence>
<dbReference type="Pfam" id="PF11617">
    <property type="entry name" value="Cu-binding_MopE"/>
    <property type="match status" value="4"/>
</dbReference>
<dbReference type="InterPro" id="IPR036116">
    <property type="entry name" value="FN3_sf"/>
</dbReference>
<keyword evidence="14" id="KW-1185">Reference proteome</keyword>
<dbReference type="PROSITE" id="PS50853">
    <property type="entry name" value="FN3"/>
    <property type="match status" value="4"/>
</dbReference>
<comment type="similarity">
    <text evidence="2 8">Belongs to the peptidase M14 family.</text>
</comment>
<dbReference type="SUPFAM" id="SSF49899">
    <property type="entry name" value="Concanavalin A-like lectins/glucanases"/>
    <property type="match status" value="1"/>
</dbReference>
<dbReference type="SMART" id="SM00631">
    <property type="entry name" value="Zn_pept"/>
    <property type="match status" value="1"/>
</dbReference>
<dbReference type="InterPro" id="IPR000998">
    <property type="entry name" value="MAM_dom"/>
</dbReference>
<dbReference type="GO" id="GO:0016020">
    <property type="term" value="C:membrane"/>
    <property type="evidence" value="ECO:0007669"/>
    <property type="project" value="InterPro"/>
</dbReference>
<evidence type="ECO:0000313" key="13">
    <source>
        <dbReference type="EMBL" id="MBC3759138.1"/>
    </source>
</evidence>
<dbReference type="InterPro" id="IPR026444">
    <property type="entry name" value="Secre_tail"/>
</dbReference>
<dbReference type="GO" id="GO:0008270">
    <property type="term" value="F:zinc ion binding"/>
    <property type="evidence" value="ECO:0007669"/>
    <property type="project" value="InterPro"/>
</dbReference>
<dbReference type="Gene3D" id="2.60.120.200">
    <property type="match status" value="1"/>
</dbReference>
<feature type="region of interest" description="Disordered" evidence="9">
    <location>
        <begin position="711"/>
        <end position="749"/>
    </location>
</feature>
<evidence type="ECO:0000256" key="5">
    <source>
        <dbReference type="ARBA" id="ARBA00022801"/>
    </source>
</evidence>
<protein>
    <submittedName>
        <fullName evidence="13">Fibronectin type III domain-containing protein</fullName>
    </submittedName>
</protein>
<dbReference type="Pfam" id="PF18962">
    <property type="entry name" value="Por_Secre_tail"/>
    <property type="match status" value="1"/>
</dbReference>
<dbReference type="SMART" id="SM00137">
    <property type="entry name" value="MAM"/>
    <property type="match status" value="1"/>
</dbReference>
<dbReference type="NCBIfam" id="TIGR04183">
    <property type="entry name" value="Por_Secre_tail"/>
    <property type="match status" value="1"/>
</dbReference>
<dbReference type="GO" id="GO:0004553">
    <property type="term" value="F:hydrolase activity, hydrolyzing O-glycosyl compounds"/>
    <property type="evidence" value="ECO:0007669"/>
    <property type="project" value="UniProtKB-ARBA"/>
</dbReference>
<comment type="caution">
    <text evidence="8">Lacks conserved residue(s) required for the propagation of feature annotation.</text>
</comment>
<dbReference type="InterPro" id="IPR013783">
    <property type="entry name" value="Ig-like_fold"/>
</dbReference>
<comment type="cofactor">
    <cofactor evidence="1">
        <name>Zn(2+)</name>
        <dbReference type="ChEBI" id="CHEBI:29105"/>
    </cofactor>
</comment>
<evidence type="ECO:0000259" key="10">
    <source>
        <dbReference type="PROSITE" id="PS50060"/>
    </source>
</evidence>
<name>A0A923H9U8_9FLAO</name>
<keyword evidence="6" id="KW-0862">Zinc</keyword>
<evidence type="ECO:0000256" key="1">
    <source>
        <dbReference type="ARBA" id="ARBA00001947"/>
    </source>
</evidence>
<dbReference type="PANTHER" id="PTHR11705">
    <property type="entry name" value="PROTEASE FAMILY M14 CARBOXYPEPTIDASE A,B"/>
    <property type="match status" value="1"/>
</dbReference>
<dbReference type="PANTHER" id="PTHR11705:SF143">
    <property type="entry name" value="SLL0236 PROTEIN"/>
    <property type="match status" value="1"/>
</dbReference>
<dbReference type="GO" id="GO:0005975">
    <property type="term" value="P:carbohydrate metabolic process"/>
    <property type="evidence" value="ECO:0007669"/>
    <property type="project" value="UniProtKB-ARBA"/>
</dbReference>
<evidence type="ECO:0000256" key="8">
    <source>
        <dbReference type="PROSITE-ProRule" id="PRU01379"/>
    </source>
</evidence>
<proteinExistence type="inferred from homology"/>
<keyword evidence="3" id="KW-0645">Protease</keyword>
<feature type="domain" description="Fibronectin type-III" evidence="11">
    <location>
        <begin position="905"/>
        <end position="996"/>
    </location>
</feature>
<comment type="caution">
    <text evidence="13">The sequence shown here is derived from an EMBL/GenBank/DDBJ whole genome shotgun (WGS) entry which is preliminary data.</text>
</comment>
<evidence type="ECO:0000256" key="9">
    <source>
        <dbReference type="SAM" id="MobiDB-lite"/>
    </source>
</evidence>
<dbReference type="GO" id="GO:0004181">
    <property type="term" value="F:metallocarboxypeptidase activity"/>
    <property type="evidence" value="ECO:0007669"/>
    <property type="project" value="InterPro"/>
</dbReference>
<dbReference type="InterPro" id="IPR000834">
    <property type="entry name" value="Peptidase_M14"/>
</dbReference>
<keyword evidence="7" id="KW-0482">Metalloprotease</keyword>
<dbReference type="SMART" id="SM00060">
    <property type="entry name" value="FN3"/>
    <property type="match status" value="4"/>
</dbReference>
<dbReference type="SUPFAM" id="SSF49265">
    <property type="entry name" value="Fibronectin type III"/>
    <property type="match status" value="3"/>
</dbReference>
<keyword evidence="5" id="KW-0378">Hydrolase</keyword>
<dbReference type="Pfam" id="PF00629">
    <property type="entry name" value="MAM"/>
    <property type="match status" value="1"/>
</dbReference>
<dbReference type="Pfam" id="PF00246">
    <property type="entry name" value="Peptidase_M14"/>
    <property type="match status" value="1"/>
</dbReference>
<dbReference type="CDD" id="cd06263">
    <property type="entry name" value="MAM"/>
    <property type="match status" value="1"/>
</dbReference>
<dbReference type="SUPFAM" id="SSF53187">
    <property type="entry name" value="Zn-dependent exopeptidases"/>
    <property type="match status" value="1"/>
</dbReference>
<dbReference type="Gene3D" id="3.40.630.10">
    <property type="entry name" value="Zn peptidases"/>
    <property type="match status" value="1"/>
</dbReference>
<accession>A0A923H9U8</accession>
<dbReference type="PROSITE" id="PS50060">
    <property type="entry name" value="MAM_2"/>
    <property type="match status" value="1"/>
</dbReference>
<dbReference type="Pfam" id="PF00041">
    <property type="entry name" value="fn3"/>
    <property type="match status" value="4"/>
</dbReference>
<dbReference type="CDD" id="cd03859">
    <property type="entry name" value="M14_CPT"/>
    <property type="match status" value="1"/>
</dbReference>
<dbReference type="InterPro" id="IPR013320">
    <property type="entry name" value="ConA-like_dom_sf"/>
</dbReference>
<reference evidence="13" key="1">
    <citation type="submission" date="2020-08" db="EMBL/GenBank/DDBJ databases">
        <title>Hyunsoonleella sp. strain SJ7 genome sequencing and assembly.</title>
        <authorList>
            <person name="Kim I."/>
        </authorList>
    </citation>
    <scope>NUCLEOTIDE SEQUENCE</scope>
    <source>
        <strain evidence="13">SJ7</strain>
    </source>
</reference>
<dbReference type="CDD" id="cd00063">
    <property type="entry name" value="FN3"/>
    <property type="match status" value="4"/>
</dbReference>
<sequence>MKKITLLSILLLTIAQITHSQEILKRVSISNINSSTIEQLDALGIDMTCGAILHNHNLTLELTEHQLHQLENKGLIYNVLIDDMTKFYSERAIRNLPLATAEVERQKSLKRGKLALKQNNKLTSKSLTINELLNNLGQYDECDEMNWEVPDNWNLNDSDSYPNETNHFGGCLTYDMVLQELDDMKRLYPNLISTRKNASPTNQLTVEGRTVWFVRISDNPEMDEPAEPETLYQSLIHSREAASIMQLLYYMWYLLENYESDDAIKNLVNNHAMYFIPVFNPDGFVYNETVAPNGGGGQRKNRNTSGGCGTYDEGIDLNRNSAYYWGNGGASTTNSCSSTYAGSGPFSENETQIMRDFFMQHDFKLALNHHSFKNVMLHGYAGTNIDNPRPDEYSKYNHDMTFYNRYGYGPSTSISSLNSGNMNDWMLGGPAGVSANGTPTGIGSGKHTLSWTPENGAGSEGTGGTYGGFWPDPTNYLPIAQRAMRANFLAAYFSGKYAKLHDLNQSDITSTSGNLTFGIENLGQNGNDTTPDTNNFTVTVTAVTPNITINTASASQNFTSSEILAQKTVDISYTLDGGIAANDEIQFKVVLTNDYASDNVLYETIITKIYTPTILSTLDPTNFSNWTSSGSWSSVTDGFNDASAIRSNASIPYSNNLNNQTLQYNGTLNFSGIQSAVIQFYGKWDLERSFDYVQIEASANGSTGWTPLCGRLTKPGSEDQDSQTGSRYSQKSTTNINFQPDGEQLYDGDTQDKWSMEEIVIDASTNSAFLGDSSVFIRFVFHTDSSNRQDSYINANFEGFTFDDFKVIGIGCSTAVPTNIAASNITTDAATVNWDEVFNNTYDLRYRVNGTSTWANVSDFNTNSNALSGLTPGTTYDVEIRSQCGTSTNSAYSATFNFSTLACDPPSNITASDIGLSTVRIHWDDIPDATYDVRYRENGTSTWTSTSSTSLVLDQPVYNISGLSEATTYEVQVRTGCPGSGNSSYSTSVLFTTLGCVAPSNITASELFIDSANITWDDIDGATFDVRYRENGTSPWTTVSNLDDNAYNIPNLDPNTTYDVQVRTDCSSSSSSYSSTVNFTTLACTAPTNVTADDVTSSSATINWDEIVGSDYDLRFRETGTSTWTNISDRALNFYNIPNLVAATEYEVQVRTVCTASTNSAYTASTVFTTSACDDVVSAFPYAESFESGFGLWVQESSDDIDWTRISGLTPSNTSPDVTGPSGAVDGSFYAYTESSGNGTGYPDMDALLTSPCLNFTGYENAQLTFQYHMFGSTMGDLYVIVSTDNFQSSNVTVFTQLGSPSSQTSGNSDPWEPATIDLSAYDGQTIKIRFFGETGSGFRSDISIDDINVSADVISSTTWYADTDSDGFGDPSVSQVAGSQPAGYVADNTDCDDGDPNEFPGQTWYLDADGDGYSEGTSTTVCERPTNYYTATELTATSGDCDDTDGTVNTPQQYYVDADGDGFGSTTTAMLCESTAPAGYSDNNTDCDDTDGTVNTPQLYYVDADGDGFGSTTTAMLCESTAPAGYSDNNTDCDDTDGTVNTPQQYYVDADGDGFGSTTTAMLCESTAPAGYSDNNTDCDDTDGTVNTPQQYYVDADGDGFGSTTTAMLCESTAPAGYSDNNTDCDDTDGTVNTPQQYYVDADGDGFGSTTTAMLCESTAPAGYSDNNTDCDDTDGSVNTPQQYYVDADGDGFGSTTTAMLCESTAPAGYATNNTDCDDTDGTVNTPQLYYVDADGDGFGSTTTAMLCESTAPAGYATNNTDCDDTDGSVNTPQLYYVDADGDGFGSTTTAMLCESTAPAGYSDNNTDCDDTDGTVNTPQQYYVDADGDGFGSTTTAMLCESSAPAGYSDNNTDCDDTDGTVNTPQLYYVDADGDGFGSTTTAMLCESTAPAGYSDNNTDCDDTDGTVNTPQLYYVDADGDGFGSTTTAMLCESTAPAGYSDNNTDCDDSNGSINSPITYYEDNDGDGFGSTVTVDLCETTAPAGYSTDNTDCDDGDNTIYPGAPEITDDGIDQDCDGFDQTTLTDEETLELTDISMTPNPFADNISISVPLSFNNSDFSIQLFDVNGRKVIERRYTSRNGKIDVVDLNKLEQATYLVKVTNIKTGQSFRRKLVKF</sequence>
<feature type="domain" description="Peptidase M14" evidence="12">
    <location>
        <begin position="170"/>
        <end position="494"/>
    </location>
</feature>
<feature type="domain" description="MAM" evidence="10">
    <location>
        <begin position="1182"/>
        <end position="1358"/>
    </location>
</feature>
<dbReference type="Gene3D" id="2.60.40.10">
    <property type="entry name" value="Immunoglobulins"/>
    <property type="match status" value="4"/>
</dbReference>
<evidence type="ECO:0000256" key="2">
    <source>
        <dbReference type="ARBA" id="ARBA00005988"/>
    </source>
</evidence>
<dbReference type="InterPro" id="IPR033810">
    <property type="entry name" value="Carboxypeptidase_T"/>
</dbReference>
<gene>
    <name evidence="13" type="ORF">H7U19_12025</name>
</gene>
<feature type="compositionally biased region" description="Polar residues" evidence="9">
    <location>
        <begin position="722"/>
        <end position="738"/>
    </location>
</feature>
<dbReference type="EMBL" id="JACNMF010000004">
    <property type="protein sequence ID" value="MBC3759138.1"/>
    <property type="molecule type" value="Genomic_DNA"/>
</dbReference>
<feature type="domain" description="Fibronectin type-III" evidence="11">
    <location>
        <begin position="998"/>
        <end position="1084"/>
    </location>
</feature>
<feature type="domain" description="Fibronectin type-III" evidence="11">
    <location>
        <begin position="1086"/>
        <end position="1173"/>
    </location>
</feature>
<dbReference type="RefSeq" id="WP_186562716.1">
    <property type="nucleotide sequence ID" value="NZ_JACNMF010000004.1"/>
</dbReference>
<keyword evidence="4" id="KW-0732">Signal</keyword>
<evidence type="ECO:0000256" key="4">
    <source>
        <dbReference type="ARBA" id="ARBA00022729"/>
    </source>
</evidence>
<dbReference type="InterPro" id="IPR021655">
    <property type="entry name" value="Put_metal-bd"/>
</dbReference>
<dbReference type="InterPro" id="IPR003961">
    <property type="entry name" value="FN3_dom"/>
</dbReference>
<evidence type="ECO:0000256" key="6">
    <source>
        <dbReference type="ARBA" id="ARBA00022833"/>
    </source>
</evidence>
<dbReference type="GO" id="GO:0006508">
    <property type="term" value="P:proteolysis"/>
    <property type="evidence" value="ECO:0007669"/>
    <property type="project" value="UniProtKB-KW"/>
</dbReference>
<dbReference type="PROSITE" id="PS52035">
    <property type="entry name" value="PEPTIDASE_M14"/>
    <property type="match status" value="1"/>
</dbReference>
<evidence type="ECO:0000256" key="3">
    <source>
        <dbReference type="ARBA" id="ARBA00022670"/>
    </source>
</evidence>
<dbReference type="Proteomes" id="UP000656244">
    <property type="component" value="Unassembled WGS sequence"/>
</dbReference>
<evidence type="ECO:0000313" key="14">
    <source>
        <dbReference type="Proteomes" id="UP000656244"/>
    </source>
</evidence>